<dbReference type="InterPro" id="IPR000652">
    <property type="entry name" value="Triosephosphate_isomerase"/>
</dbReference>
<dbReference type="GO" id="GO:0006094">
    <property type="term" value="P:gluconeogenesis"/>
    <property type="evidence" value="ECO:0007669"/>
    <property type="project" value="UniProtKB-KW"/>
</dbReference>
<name>X1R1L8_9ZZZZ</name>
<dbReference type="GO" id="GO:0006096">
    <property type="term" value="P:glycolytic process"/>
    <property type="evidence" value="ECO:0007669"/>
    <property type="project" value="UniProtKB-KW"/>
</dbReference>
<dbReference type="EC" id="5.3.1.1" evidence="2"/>
<keyword evidence="6" id="KW-0413">Isomerase</keyword>
<dbReference type="InterPro" id="IPR020861">
    <property type="entry name" value="Triosephosphate_isomerase_AS"/>
</dbReference>
<evidence type="ECO:0000256" key="3">
    <source>
        <dbReference type="ARBA" id="ARBA00022432"/>
    </source>
</evidence>
<gene>
    <name evidence="7" type="ORF">S12H4_15843</name>
</gene>
<dbReference type="EMBL" id="BARW01007637">
    <property type="protein sequence ID" value="GAI74443.1"/>
    <property type="molecule type" value="Genomic_DNA"/>
</dbReference>
<comment type="caution">
    <text evidence="7">The sequence shown here is derived from an EMBL/GenBank/DDBJ whole genome shotgun (WGS) entry which is preliminary data.</text>
</comment>
<dbReference type="GO" id="GO:0004807">
    <property type="term" value="F:triose-phosphate isomerase activity"/>
    <property type="evidence" value="ECO:0007669"/>
    <property type="project" value="UniProtKB-EC"/>
</dbReference>
<accession>X1R1L8</accession>
<evidence type="ECO:0000256" key="2">
    <source>
        <dbReference type="ARBA" id="ARBA00011940"/>
    </source>
</evidence>
<dbReference type="GO" id="GO:0046166">
    <property type="term" value="P:glyceraldehyde-3-phosphate biosynthetic process"/>
    <property type="evidence" value="ECO:0007669"/>
    <property type="project" value="TreeGrafter"/>
</dbReference>
<dbReference type="HAMAP" id="MF_00147_B">
    <property type="entry name" value="TIM_B"/>
    <property type="match status" value="1"/>
</dbReference>
<dbReference type="SUPFAM" id="SSF51351">
    <property type="entry name" value="Triosephosphate isomerase (TIM)"/>
    <property type="match status" value="1"/>
</dbReference>
<dbReference type="GO" id="GO:0019563">
    <property type="term" value="P:glycerol catabolic process"/>
    <property type="evidence" value="ECO:0007669"/>
    <property type="project" value="TreeGrafter"/>
</dbReference>
<evidence type="ECO:0000256" key="5">
    <source>
        <dbReference type="ARBA" id="ARBA00023152"/>
    </source>
</evidence>
<dbReference type="GO" id="GO:0005829">
    <property type="term" value="C:cytosol"/>
    <property type="evidence" value="ECO:0007669"/>
    <property type="project" value="TreeGrafter"/>
</dbReference>
<evidence type="ECO:0000313" key="7">
    <source>
        <dbReference type="EMBL" id="GAI74443.1"/>
    </source>
</evidence>
<reference evidence="7" key="1">
    <citation type="journal article" date="2014" name="Front. Microbiol.">
        <title>High frequency of phylogenetically diverse reductive dehalogenase-homologous genes in deep subseafloor sedimentary metagenomes.</title>
        <authorList>
            <person name="Kawai M."/>
            <person name="Futagami T."/>
            <person name="Toyoda A."/>
            <person name="Takaki Y."/>
            <person name="Nishi S."/>
            <person name="Hori S."/>
            <person name="Arai W."/>
            <person name="Tsubouchi T."/>
            <person name="Morono Y."/>
            <person name="Uchiyama I."/>
            <person name="Ito T."/>
            <person name="Fujiyama A."/>
            <person name="Inagaki F."/>
            <person name="Takami H."/>
        </authorList>
    </citation>
    <scope>NUCLEOTIDE SEQUENCE</scope>
    <source>
        <strain evidence="7">Expedition CK06-06</strain>
    </source>
</reference>
<keyword evidence="3" id="KW-0312">Gluconeogenesis</keyword>
<comment type="pathway">
    <text evidence="1">Carbohydrate degradation; glycolysis; D-glyceraldehyde 3-phosphate from glycerone phosphate: step 1/1.</text>
</comment>
<dbReference type="NCBIfam" id="TIGR00419">
    <property type="entry name" value="tim"/>
    <property type="match status" value="1"/>
</dbReference>
<evidence type="ECO:0000256" key="6">
    <source>
        <dbReference type="ARBA" id="ARBA00023235"/>
    </source>
</evidence>
<evidence type="ECO:0000256" key="1">
    <source>
        <dbReference type="ARBA" id="ARBA00004680"/>
    </source>
</evidence>
<dbReference type="InterPro" id="IPR013785">
    <property type="entry name" value="Aldolase_TIM"/>
</dbReference>
<dbReference type="Pfam" id="PF00121">
    <property type="entry name" value="TIM"/>
    <property type="match status" value="1"/>
</dbReference>
<dbReference type="FunFam" id="3.20.20.70:FF:000016">
    <property type="entry name" value="Triosephosphate isomerase"/>
    <property type="match status" value="1"/>
</dbReference>
<dbReference type="PROSITE" id="PS51440">
    <property type="entry name" value="TIM_2"/>
    <property type="match status" value="1"/>
</dbReference>
<dbReference type="InterPro" id="IPR022896">
    <property type="entry name" value="TrioseP_Isoase_bac/euk"/>
</dbReference>
<keyword evidence="4" id="KW-0963">Cytoplasm</keyword>
<dbReference type="PROSITE" id="PS00171">
    <property type="entry name" value="TIM_1"/>
    <property type="match status" value="1"/>
</dbReference>
<dbReference type="PANTHER" id="PTHR21139">
    <property type="entry name" value="TRIOSEPHOSPHATE ISOMERASE"/>
    <property type="match status" value="1"/>
</dbReference>
<sequence>MHKDPDEARVFVEELLSAAAGGEVEVAVFPPFPALTAAVEVAAGKLEVGAQNMHWEDAGAFTGEVSPSMLKAVGCRYVIIGHSERRLHFGETDEMVNRKLNSALKYGLKPIFCVGEVLSERESGQTKAVVARQLQQGLRDLELSSGKELVIAYEPVWAIGTGKTATVEDAEEVIKGIRNNIARLYGNRVGEAVRILYGGSVKKENSGELTAPPDIDGVLVGGASLKVQEFAGIIEGVRQARRR</sequence>
<dbReference type="PANTHER" id="PTHR21139:SF42">
    <property type="entry name" value="TRIOSEPHOSPHATE ISOMERASE"/>
    <property type="match status" value="1"/>
</dbReference>
<proteinExistence type="inferred from homology"/>
<dbReference type="InterPro" id="IPR035990">
    <property type="entry name" value="TIM_sf"/>
</dbReference>
<evidence type="ECO:0000256" key="4">
    <source>
        <dbReference type="ARBA" id="ARBA00022490"/>
    </source>
</evidence>
<dbReference type="Gene3D" id="3.20.20.70">
    <property type="entry name" value="Aldolase class I"/>
    <property type="match status" value="1"/>
</dbReference>
<keyword evidence="5" id="KW-0324">Glycolysis</keyword>
<organism evidence="7">
    <name type="scientific">marine sediment metagenome</name>
    <dbReference type="NCBI Taxonomy" id="412755"/>
    <lineage>
        <taxon>unclassified sequences</taxon>
        <taxon>metagenomes</taxon>
        <taxon>ecological metagenomes</taxon>
    </lineage>
</organism>
<protein>
    <recommendedName>
        <fullName evidence="2">triose-phosphate isomerase</fullName>
        <ecNumber evidence="2">5.3.1.1</ecNumber>
    </recommendedName>
</protein>
<dbReference type="AlphaFoldDB" id="X1R1L8"/>
<dbReference type="CDD" id="cd00311">
    <property type="entry name" value="TIM"/>
    <property type="match status" value="1"/>
</dbReference>